<dbReference type="KEGG" id="uam:UABAM_03019"/>
<dbReference type="EMBL" id="AP019860">
    <property type="protein sequence ID" value="BBM84658.1"/>
    <property type="molecule type" value="Genomic_DNA"/>
</dbReference>
<organism evidence="1 2">
    <name type="scientific">Uabimicrobium amorphum</name>
    <dbReference type="NCBI Taxonomy" id="2596890"/>
    <lineage>
        <taxon>Bacteria</taxon>
        <taxon>Pseudomonadati</taxon>
        <taxon>Planctomycetota</taxon>
        <taxon>Candidatus Uabimicrobiia</taxon>
        <taxon>Candidatus Uabimicrobiales</taxon>
        <taxon>Candidatus Uabimicrobiaceae</taxon>
        <taxon>Candidatus Uabimicrobium</taxon>
    </lineage>
</organism>
<dbReference type="Proteomes" id="UP000326354">
    <property type="component" value="Chromosome"/>
</dbReference>
<keyword evidence="2" id="KW-1185">Reference proteome</keyword>
<reference evidence="1 2" key="1">
    <citation type="submission" date="2019-08" db="EMBL/GenBank/DDBJ databases">
        <title>Complete genome sequence of Candidatus Uab amorphum.</title>
        <authorList>
            <person name="Shiratori T."/>
            <person name="Suzuki S."/>
            <person name="Kakizawa Y."/>
            <person name="Ishida K."/>
        </authorList>
    </citation>
    <scope>NUCLEOTIDE SEQUENCE [LARGE SCALE GENOMIC DNA]</scope>
    <source>
        <strain evidence="1 2">SRT547</strain>
    </source>
</reference>
<name>A0A5S9IMJ7_UABAM</name>
<sequence>MEKSKDIRHHHKKIVAYLSQISTASSMIKSLKDPSSQKYQEKWRYFFEVYHEAIVHYILRVSNWPRAREYQAQDVASLVYEKGLRWSFHRINEGVRFRHVLMQLVKHAIAEYNNALKNQKIHEIAYNPEILEAKPSATDVVPDRLLKKDLLEIIADKNLNSYDELERFVLETIRSTGKIPTIQQLADQWQISLEAAKKRRQRSKERWLKMWEQYLESMKMSITELTYGDASAVDKEFDSLKKV</sequence>
<dbReference type="AlphaFoldDB" id="A0A5S9IMJ7"/>
<protein>
    <submittedName>
        <fullName evidence="1">Uncharacterized protein</fullName>
    </submittedName>
</protein>
<dbReference type="RefSeq" id="WP_151968798.1">
    <property type="nucleotide sequence ID" value="NZ_AP019860.1"/>
</dbReference>
<accession>A0A5S9IMJ7</accession>
<gene>
    <name evidence="1" type="ORF">UABAM_03019</name>
</gene>
<evidence type="ECO:0000313" key="2">
    <source>
        <dbReference type="Proteomes" id="UP000326354"/>
    </source>
</evidence>
<evidence type="ECO:0000313" key="1">
    <source>
        <dbReference type="EMBL" id="BBM84658.1"/>
    </source>
</evidence>
<proteinExistence type="predicted"/>